<protein>
    <submittedName>
        <fullName evidence="1">Uncharacterized protein</fullName>
    </submittedName>
</protein>
<reference evidence="2" key="1">
    <citation type="submission" date="2016-10" db="EMBL/GenBank/DDBJ databases">
        <authorList>
            <person name="Wibberg D."/>
        </authorList>
    </citation>
    <scope>NUCLEOTIDE SEQUENCE [LARGE SCALE GENOMIC DNA]</scope>
</reference>
<dbReference type="EMBL" id="FMUE01000019">
    <property type="protein sequence ID" value="SCX35206.1"/>
    <property type="molecule type" value="Genomic_DNA"/>
</dbReference>
<gene>
    <name evidence="1" type="ORF">DSM25559_4852</name>
</gene>
<organism evidence="1 2">
    <name type="scientific">Agrobacterium rosae</name>
    <dbReference type="NCBI Taxonomy" id="1972867"/>
    <lineage>
        <taxon>Bacteria</taxon>
        <taxon>Pseudomonadati</taxon>
        <taxon>Pseudomonadota</taxon>
        <taxon>Alphaproteobacteria</taxon>
        <taxon>Hyphomicrobiales</taxon>
        <taxon>Rhizobiaceae</taxon>
        <taxon>Rhizobium/Agrobacterium group</taxon>
        <taxon>Agrobacterium</taxon>
    </lineage>
</organism>
<accession>A0A1R3U228</accession>
<proteinExistence type="predicted"/>
<evidence type="ECO:0000313" key="1">
    <source>
        <dbReference type="EMBL" id="SCX35206.1"/>
    </source>
</evidence>
<dbReference type="Proteomes" id="UP000187891">
    <property type="component" value="Unassembled WGS sequence"/>
</dbReference>
<name>A0A1R3U228_9HYPH</name>
<sequence length="56" mass="6436">MMVCTIPSRTLPSEGASMRFVNRSTQFYEKRLDLKVLEDTGASYCVIKRTEMTRST</sequence>
<dbReference type="AlphaFoldDB" id="A0A1R3U228"/>
<evidence type="ECO:0000313" key="2">
    <source>
        <dbReference type="Proteomes" id="UP000187891"/>
    </source>
</evidence>